<dbReference type="EMBL" id="AP017378">
    <property type="protein sequence ID" value="BBD06939.1"/>
    <property type="molecule type" value="Genomic_DNA"/>
</dbReference>
<feature type="region of interest" description="Disordered" evidence="1">
    <location>
        <begin position="327"/>
        <end position="447"/>
    </location>
</feature>
<dbReference type="Proteomes" id="UP000269883">
    <property type="component" value="Chromosome"/>
</dbReference>
<gene>
    <name evidence="2" type="ORF">DFE_0213</name>
</gene>
<organism evidence="2 3">
    <name type="scientific">Desulfovibrio ferrophilus</name>
    <dbReference type="NCBI Taxonomy" id="241368"/>
    <lineage>
        <taxon>Bacteria</taxon>
        <taxon>Pseudomonadati</taxon>
        <taxon>Thermodesulfobacteriota</taxon>
        <taxon>Desulfovibrionia</taxon>
        <taxon>Desulfovibrionales</taxon>
        <taxon>Desulfovibrionaceae</taxon>
        <taxon>Desulfovibrio</taxon>
    </lineage>
</organism>
<feature type="compositionally biased region" description="Basic and acidic residues" evidence="1">
    <location>
        <begin position="327"/>
        <end position="336"/>
    </location>
</feature>
<protein>
    <submittedName>
        <fullName evidence="2">Cadherin</fullName>
    </submittedName>
</protein>
<keyword evidence="3" id="KW-1185">Reference proteome</keyword>
<dbReference type="AlphaFoldDB" id="A0A2Z6AUN0"/>
<dbReference type="KEGG" id="dfl:DFE_0213"/>
<reference evidence="2 3" key="1">
    <citation type="journal article" date="2018" name="Sci. Adv.">
        <title>Multi-heme cytochromes provide a pathway for survival in energy-limited environments.</title>
        <authorList>
            <person name="Deng X."/>
            <person name="Dohmae N."/>
            <person name="Nealson K.H."/>
            <person name="Hashimoto K."/>
            <person name="Okamoto A."/>
        </authorList>
    </citation>
    <scope>NUCLEOTIDE SEQUENCE [LARGE SCALE GENOMIC DNA]</scope>
    <source>
        <strain evidence="2 3">IS5</strain>
    </source>
</reference>
<evidence type="ECO:0000313" key="3">
    <source>
        <dbReference type="Proteomes" id="UP000269883"/>
    </source>
</evidence>
<evidence type="ECO:0000256" key="1">
    <source>
        <dbReference type="SAM" id="MobiDB-lite"/>
    </source>
</evidence>
<accession>A0A2Z6AUN0</accession>
<name>A0A2Z6AUN0_9BACT</name>
<dbReference type="RefSeq" id="WP_126375731.1">
    <property type="nucleotide sequence ID" value="NZ_AP017378.1"/>
</dbReference>
<feature type="compositionally biased region" description="Polar residues" evidence="1">
    <location>
        <begin position="374"/>
        <end position="416"/>
    </location>
</feature>
<evidence type="ECO:0000313" key="2">
    <source>
        <dbReference type="EMBL" id="BBD06939.1"/>
    </source>
</evidence>
<sequence>MDNVATITATTGSAHFSVGEYEQPLKTGGSVPAGAAVATSAGAHAEVAFTDGTIISLGEFSSFIIQNFSFQPSLPDQWGLDLHIDHGTFRITSGNIASNESQGIRVSSNTASIQMDEHGGDIVVRDGLTQVGSVMGSAPHLSVTTALGTATITTPGSIMDILAGGRIGGIRQYTDFERAYFKAAAPLSEEATHEVIEAEVIDTGADQTHDDYAELSTSDFGTTYIDFEESDHQELLTLFETYFGTNGTTNGIAVTLFQGMDDGLSTTSGLDHDAVIATAEAPLPPADESPQDQTRSLYNYAQDFFEDHGSDIASLFARWFGGGSRTETEVAEKSSSEEETPSHVNSNAELDRSPDITLAAATHGDGTEAELAPQPQSVPTSSTDQDSADSNTMFPNSIVQNMVPANSPFDSGSTTLIGGGVSDDLTQAPANPYDDWSSSPLDSETTTTDTHIFTPHYSLGIVYHTIRCGWFTIHIPIPVIRVEYSEQLISSETTTTTLYEDGATETQTMLDTDADGHWNQSSSNLLYADGTQRSVSLFDVDDDGTWDTYETTLIYQDGTTASSHAGDYAEAPDEILHHLALATDDPSAA</sequence>
<proteinExistence type="predicted"/>